<evidence type="ECO:0000256" key="2">
    <source>
        <dbReference type="ARBA" id="ARBA00022692"/>
    </source>
</evidence>
<gene>
    <name evidence="8" type="ORF">V1264_023953</name>
</gene>
<dbReference type="PANTHER" id="PTHR15407">
    <property type="entry name" value="FUKUTIN-RELATED"/>
    <property type="match status" value="1"/>
</dbReference>
<feature type="compositionally biased region" description="Basic and acidic residues" evidence="5">
    <location>
        <begin position="443"/>
        <end position="503"/>
    </location>
</feature>
<feature type="region of interest" description="Disordered" evidence="5">
    <location>
        <begin position="439"/>
        <end position="503"/>
    </location>
</feature>
<sequence>MFSRRYIIKGLLALAVTFLLLQFVGFKMFMDKAEQRFDSSPWGVTKRFLETCNTMHLPVFVAEPSLLRALRAGGESALDLWNLGRYSVVTFGAIEASVNELHAVLNKMDNFLHLGITSPDPRHMSLESAQNYRTFPSHYFLWRQNSAAPVIHLVLFYRRGDYLWHAAAVNPKSIRPPINASRLTVGKHAGAMERFSILKDKVRGLEISFPDDISGFVHSLQHSKFIECDYPRARHFFMTAGKKTKQDMPEFKRTARQLLSVVTKVMDSMEVPFWISSGTCLGWYRQCDIIPYSKDVDIGIMIKDHREEMVTALEQSGLQLVQLFGKESDSLELSFMYSGVKLDIFFFYDEEYYVWNGGTQASTGKKFKYIFPKFSLAWTQFLGLKVRVPDPPLPYIEANYGQNWDIPVQHWDWKKSPPNVIPNGEWPEKERDEVIQLFEIEEEKEKDNEEEKKKDNDKEKKNDDKEKKDDDKEKKENEVNKKGYEEQKKKDNNNKDTKKSGLR</sequence>
<reference evidence="8 9" key="1">
    <citation type="submission" date="2024-02" db="EMBL/GenBank/DDBJ databases">
        <title>Chromosome-scale genome assembly of the rough periwinkle Littorina saxatilis.</title>
        <authorList>
            <person name="De Jode A."/>
            <person name="Faria R."/>
            <person name="Formenti G."/>
            <person name="Sims Y."/>
            <person name="Smith T.P."/>
            <person name="Tracey A."/>
            <person name="Wood J.M.D."/>
            <person name="Zagrodzka Z.B."/>
            <person name="Johannesson K."/>
            <person name="Butlin R.K."/>
            <person name="Leder E.H."/>
        </authorList>
    </citation>
    <scope>NUCLEOTIDE SEQUENCE [LARGE SCALE GENOMIC DNA]</scope>
    <source>
        <strain evidence="8">Snail1</strain>
        <tissue evidence="8">Muscle</tissue>
    </source>
</reference>
<dbReference type="Pfam" id="PF04991">
    <property type="entry name" value="LicD"/>
    <property type="match status" value="1"/>
</dbReference>
<evidence type="ECO:0000256" key="1">
    <source>
        <dbReference type="ARBA" id="ARBA00004167"/>
    </source>
</evidence>
<proteinExistence type="predicted"/>
<accession>A0AAN9B9A5</accession>
<dbReference type="GO" id="GO:0009100">
    <property type="term" value="P:glycoprotein metabolic process"/>
    <property type="evidence" value="ECO:0007669"/>
    <property type="project" value="UniProtKB-ARBA"/>
</dbReference>
<dbReference type="EMBL" id="JBAMIC010000011">
    <property type="protein sequence ID" value="KAK7101113.1"/>
    <property type="molecule type" value="Genomic_DNA"/>
</dbReference>
<dbReference type="GO" id="GO:0000139">
    <property type="term" value="C:Golgi membrane"/>
    <property type="evidence" value="ECO:0007669"/>
    <property type="project" value="TreeGrafter"/>
</dbReference>
<evidence type="ECO:0000259" key="7">
    <source>
        <dbReference type="Pfam" id="PF19737"/>
    </source>
</evidence>
<keyword evidence="9" id="KW-1185">Reference proteome</keyword>
<dbReference type="PANTHER" id="PTHR15407:SF28">
    <property type="entry name" value="RIBITOL-5-PHOSPHATE TRANSFERASE FKTN"/>
    <property type="match status" value="1"/>
</dbReference>
<evidence type="ECO:0000313" key="9">
    <source>
        <dbReference type="Proteomes" id="UP001374579"/>
    </source>
</evidence>
<comment type="subcellular location">
    <subcellularLocation>
        <location evidence="1">Membrane</location>
        <topology evidence="1">Single-pass membrane protein</topology>
    </subcellularLocation>
</comment>
<evidence type="ECO:0000313" key="8">
    <source>
        <dbReference type="EMBL" id="KAK7101113.1"/>
    </source>
</evidence>
<feature type="domain" description="Ribitol-5-phosphate transferase FKTN N-terminal" evidence="7">
    <location>
        <begin position="34"/>
        <end position="255"/>
    </location>
</feature>
<protein>
    <recommendedName>
        <fullName evidence="10">Fukutin</fullName>
    </recommendedName>
</protein>
<name>A0AAN9B9A5_9CAEN</name>
<evidence type="ECO:0000259" key="6">
    <source>
        <dbReference type="Pfam" id="PF04991"/>
    </source>
</evidence>
<comment type="caution">
    <text evidence="8">The sequence shown here is derived from an EMBL/GenBank/DDBJ whole genome shotgun (WGS) entry which is preliminary data.</text>
</comment>
<dbReference type="InterPro" id="IPR045587">
    <property type="entry name" value="FKTN_N"/>
</dbReference>
<keyword evidence="2" id="KW-0812">Transmembrane</keyword>
<dbReference type="AlphaFoldDB" id="A0AAN9B9A5"/>
<dbReference type="InterPro" id="IPR007074">
    <property type="entry name" value="LicD/FKTN/FKRP_NTP_transf"/>
</dbReference>
<evidence type="ECO:0000256" key="4">
    <source>
        <dbReference type="ARBA" id="ARBA00023136"/>
    </source>
</evidence>
<evidence type="ECO:0000256" key="5">
    <source>
        <dbReference type="SAM" id="MobiDB-lite"/>
    </source>
</evidence>
<feature type="domain" description="LicD/FKTN/FKRP nucleotidyltransferase" evidence="6">
    <location>
        <begin position="270"/>
        <end position="315"/>
    </location>
</feature>
<evidence type="ECO:0008006" key="10">
    <source>
        <dbReference type="Google" id="ProtNLM"/>
    </source>
</evidence>
<organism evidence="8 9">
    <name type="scientific">Littorina saxatilis</name>
    <dbReference type="NCBI Taxonomy" id="31220"/>
    <lineage>
        <taxon>Eukaryota</taxon>
        <taxon>Metazoa</taxon>
        <taxon>Spiralia</taxon>
        <taxon>Lophotrochozoa</taxon>
        <taxon>Mollusca</taxon>
        <taxon>Gastropoda</taxon>
        <taxon>Caenogastropoda</taxon>
        <taxon>Littorinimorpha</taxon>
        <taxon>Littorinoidea</taxon>
        <taxon>Littorinidae</taxon>
        <taxon>Littorina</taxon>
    </lineage>
</organism>
<dbReference type="InterPro" id="IPR009644">
    <property type="entry name" value="FKTN/MNN4/W02B3.4-1"/>
</dbReference>
<dbReference type="Pfam" id="PF19737">
    <property type="entry name" value="FKTN_N"/>
    <property type="match status" value="1"/>
</dbReference>
<evidence type="ECO:0000256" key="3">
    <source>
        <dbReference type="ARBA" id="ARBA00022989"/>
    </source>
</evidence>
<dbReference type="Proteomes" id="UP001374579">
    <property type="component" value="Unassembled WGS sequence"/>
</dbReference>
<keyword evidence="4" id="KW-0472">Membrane</keyword>
<keyword evidence="3" id="KW-1133">Transmembrane helix</keyword>